<dbReference type="PANTHER" id="PTHR10334">
    <property type="entry name" value="CYSTEINE-RICH SECRETORY PROTEIN-RELATED"/>
    <property type="match status" value="1"/>
</dbReference>
<dbReference type="GO" id="GO:0005576">
    <property type="term" value="C:extracellular region"/>
    <property type="evidence" value="ECO:0007669"/>
    <property type="project" value="InterPro"/>
</dbReference>
<accession>A0A177TV53</accession>
<dbReference type="InterPro" id="IPR035940">
    <property type="entry name" value="CAP_sf"/>
</dbReference>
<dbReference type="InterPro" id="IPR014044">
    <property type="entry name" value="CAP_dom"/>
</dbReference>
<proteinExistence type="predicted"/>
<keyword evidence="2" id="KW-0732">Signal</keyword>
<reference evidence="3" key="2">
    <citation type="journal article" date="2019" name="IMA Fungus">
        <title>Genome sequencing and comparison of five Tilletia species to identify candidate genes for the detection of regulated species infecting wheat.</title>
        <authorList>
            <person name="Nguyen H.D.T."/>
            <person name="Sultana T."/>
            <person name="Kesanakurti P."/>
            <person name="Hambleton S."/>
        </authorList>
    </citation>
    <scope>NUCLEOTIDE SEQUENCE</scope>
    <source>
        <strain evidence="3">DAOMC 236416</strain>
    </source>
</reference>
<organism evidence="3 4">
    <name type="scientific">Tilletia indica</name>
    <dbReference type="NCBI Taxonomy" id="43049"/>
    <lineage>
        <taxon>Eukaryota</taxon>
        <taxon>Fungi</taxon>
        <taxon>Dikarya</taxon>
        <taxon>Basidiomycota</taxon>
        <taxon>Ustilaginomycotina</taxon>
        <taxon>Exobasidiomycetes</taxon>
        <taxon>Tilletiales</taxon>
        <taxon>Tilletiaceae</taxon>
        <taxon>Tilletia</taxon>
    </lineage>
</organism>
<feature type="chain" id="PRO_5044292198" evidence="2">
    <location>
        <begin position="25"/>
        <end position="421"/>
    </location>
</feature>
<dbReference type="Proteomes" id="UP000077521">
    <property type="component" value="Unassembled WGS sequence"/>
</dbReference>
<protein>
    <submittedName>
        <fullName evidence="3">Uncharacterized protein</fullName>
    </submittedName>
</protein>
<dbReference type="PRINTS" id="PR00837">
    <property type="entry name" value="V5TPXLIKE"/>
</dbReference>
<name>A0A177TV53_9BASI</name>
<dbReference type="InterPro" id="IPR001283">
    <property type="entry name" value="CRISP-related"/>
</dbReference>
<dbReference type="PROSITE" id="PS01009">
    <property type="entry name" value="CRISP_1"/>
    <property type="match status" value="1"/>
</dbReference>
<dbReference type="Gene3D" id="3.40.33.10">
    <property type="entry name" value="CAP"/>
    <property type="match status" value="1"/>
</dbReference>
<feature type="region of interest" description="Disordered" evidence="1">
    <location>
        <begin position="108"/>
        <end position="128"/>
    </location>
</feature>
<gene>
    <name evidence="3" type="ORF">A4X13_0g5723</name>
</gene>
<keyword evidence="4" id="KW-1185">Reference proteome</keyword>
<evidence type="ECO:0000256" key="1">
    <source>
        <dbReference type="SAM" id="MobiDB-lite"/>
    </source>
</evidence>
<feature type="region of interest" description="Disordered" evidence="1">
    <location>
        <begin position="62"/>
        <end position="95"/>
    </location>
</feature>
<dbReference type="Pfam" id="PF00188">
    <property type="entry name" value="CAP"/>
    <property type="match status" value="1"/>
</dbReference>
<dbReference type="InterPro" id="IPR018244">
    <property type="entry name" value="Allrgn_V5/Tpx1_CS"/>
</dbReference>
<dbReference type="EMBL" id="LWDF02000470">
    <property type="protein sequence ID" value="KAE8246585.1"/>
    <property type="molecule type" value="Genomic_DNA"/>
</dbReference>
<evidence type="ECO:0000313" key="3">
    <source>
        <dbReference type="EMBL" id="KAE8246585.1"/>
    </source>
</evidence>
<dbReference type="SMART" id="SM00198">
    <property type="entry name" value="SCP"/>
    <property type="match status" value="1"/>
</dbReference>
<dbReference type="SUPFAM" id="SSF55797">
    <property type="entry name" value="PR-1-like"/>
    <property type="match status" value="1"/>
</dbReference>
<feature type="compositionally biased region" description="Low complexity" evidence="1">
    <location>
        <begin position="202"/>
        <end position="257"/>
    </location>
</feature>
<evidence type="ECO:0000256" key="2">
    <source>
        <dbReference type="SAM" id="SignalP"/>
    </source>
</evidence>
<feature type="region of interest" description="Disordered" evidence="1">
    <location>
        <begin position="202"/>
        <end position="259"/>
    </location>
</feature>
<sequence>MNQTLHTLLVAILAVLTLLSGTAAIPVANTANADVVVHRRASTASPCGKSTHCKLLSSSRFHSNAKSTGGRPSGAYKLIAPGAKARPHPKRDDEDLQRRLIGIITTSKSTTTSRASSTSSTLPRTTTVMSTKTITSPVTSLKTITTVVPKTTLKVTTISGTVRTLTVTTTSTVVKVTPVTTLRTTYTTVPVVVTITSPFSTVSKTSTTSRSSTTTSRATTTSTTSRSTSTTPKPSTTTSTTSKTTTSATPTATSTASAQKAAELDMLNAHNMYRARHGAPALTWDSTLAAAAATWANKCIWAHSGGPYGENGASSVGMDMTMADSVPMWYGEILDYNFSKPDFSYATGHFTQLVWKDTTTVGCAIATCTPSQLGYDWPYPDPAYNVWCEYSKNPGNVIGEFAQNVMKPNNLPVVNGFVPSL</sequence>
<comment type="caution">
    <text evidence="3">The sequence shown here is derived from an EMBL/GenBank/DDBJ whole genome shotgun (WGS) entry which is preliminary data.</text>
</comment>
<dbReference type="AlphaFoldDB" id="A0A177TV53"/>
<feature type="signal peptide" evidence="2">
    <location>
        <begin position="1"/>
        <end position="24"/>
    </location>
</feature>
<reference evidence="3" key="1">
    <citation type="submission" date="2016-04" db="EMBL/GenBank/DDBJ databases">
        <authorList>
            <person name="Nguyen H.D."/>
            <person name="Samba Siva P."/>
            <person name="Cullis J."/>
            <person name="Levesque C.A."/>
            <person name="Hambleton S."/>
        </authorList>
    </citation>
    <scope>NUCLEOTIDE SEQUENCE</scope>
    <source>
        <strain evidence="3">DAOMC 236416</strain>
    </source>
</reference>
<evidence type="ECO:0000313" key="4">
    <source>
        <dbReference type="Proteomes" id="UP000077521"/>
    </source>
</evidence>